<dbReference type="Pfam" id="PF01565">
    <property type="entry name" value="FAD_binding_4"/>
    <property type="match status" value="1"/>
</dbReference>
<dbReference type="Proteomes" id="UP000029665">
    <property type="component" value="Unassembled WGS sequence"/>
</dbReference>
<proteinExistence type="inferred from homology"/>
<dbReference type="EMBL" id="CCBP010000103">
    <property type="protein sequence ID" value="CDO71586.1"/>
    <property type="molecule type" value="Genomic_DNA"/>
</dbReference>
<dbReference type="GO" id="GO:0016491">
    <property type="term" value="F:oxidoreductase activity"/>
    <property type="evidence" value="ECO:0007669"/>
    <property type="project" value="UniProtKB-KW"/>
</dbReference>
<dbReference type="InterPro" id="IPR006093">
    <property type="entry name" value="Oxy_OxRdtase_FAD_BS"/>
</dbReference>
<dbReference type="InterPro" id="IPR016166">
    <property type="entry name" value="FAD-bd_PCMH"/>
</dbReference>
<organism evidence="5 6">
    <name type="scientific">Pycnoporus cinnabarinus</name>
    <name type="common">Cinnabar-red polypore</name>
    <name type="synonym">Trametes cinnabarina</name>
    <dbReference type="NCBI Taxonomy" id="5643"/>
    <lineage>
        <taxon>Eukaryota</taxon>
        <taxon>Fungi</taxon>
        <taxon>Dikarya</taxon>
        <taxon>Basidiomycota</taxon>
        <taxon>Agaricomycotina</taxon>
        <taxon>Agaricomycetes</taxon>
        <taxon>Polyporales</taxon>
        <taxon>Polyporaceae</taxon>
        <taxon>Trametes</taxon>
    </lineage>
</organism>
<feature type="domain" description="FAD-binding PCMH-type" evidence="4">
    <location>
        <begin position="126"/>
        <end position="312"/>
    </location>
</feature>
<dbReference type="GO" id="GO:0071949">
    <property type="term" value="F:FAD binding"/>
    <property type="evidence" value="ECO:0007669"/>
    <property type="project" value="InterPro"/>
</dbReference>
<gene>
    <name evidence="5" type="ORF">BN946_scf184911.g56</name>
</gene>
<dbReference type="PANTHER" id="PTHR13878:SF91">
    <property type="entry name" value="FAD BINDING DOMAIN PROTEIN (AFU_ORTHOLOGUE AFUA_6G12070)-RELATED"/>
    <property type="match status" value="1"/>
</dbReference>
<keyword evidence="6" id="KW-1185">Reference proteome</keyword>
<dbReference type="SUPFAM" id="SSF56176">
    <property type="entry name" value="FAD-binding/transporter-associated domain-like"/>
    <property type="match status" value="1"/>
</dbReference>
<keyword evidence="3" id="KW-0732">Signal</keyword>
<dbReference type="InterPro" id="IPR036318">
    <property type="entry name" value="FAD-bd_PCMH-like_sf"/>
</dbReference>
<feature type="signal peptide" evidence="3">
    <location>
        <begin position="1"/>
        <end position="21"/>
    </location>
</feature>
<comment type="caution">
    <text evidence="5">The sequence shown here is derived from an EMBL/GenBank/DDBJ whole genome shotgun (WGS) entry which is preliminary data.</text>
</comment>
<dbReference type="STRING" id="5643.A0A060SBG8"/>
<dbReference type="OMA" id="HVIANEY"/>
<feature type="chain" id="PRO_5001587037" description="FAD-binding PCMH-type domain-containing protein" evidence="3">
    <location>
        <begin position="22"/>
        <end position="468"/>
    </location>
</feature>
<name>A0A060SBG8_PYCCI</name>
<dbReference type="InterPro" id="IPR050432">
    <property type="entry name" value="FAD-linked_Oxidoreductases_BP"/>
</dbReference>
<protein>
    <recommendedName>
        <fullName evidence="4">FAD-binding PCMH-type domain-containing protein</fullName>
    </recommendedName>
</protein>
<dbReference type="InterPro" id="IPR006094">
    <property type="entry name" value="Oxid_FAD_bind_N"/>
</dbReference>
<dbReference type="InterPro" id="IPR016169">
    <property type="entry name" value="FAD-bd_PCMH_sub2"/>
</dbReference>
<evidence type="ECO:0000313" key="6">
    <source>
        <dbReference type="Proteomes" id="UP000029665"/>
    </source>
</evidence>
<dbReference type="OrthoDB" id="9983560at2759"/>
<dbReference type="PROSITE" id="PS51387">
    <property type="entry name" value="FAD_PCMH"/>
    <property type="match status" value="1"/>
</dbReference>
<evidence type="ECO:0000256" key="3">
    <source>
        <dbReference type="SAM" id="SignalP"/>
    </source>
</evidence>
<reference evidence="5" key="1">
    <citation type="submission" date="2014-01" db="EMBL/GenBank/DDBJ databases">
        <title>The genome of the white-rot fungus Pycnoporus cinnabarinus: a basidiomycete model with a versatile arsenal for lignocellulosic biomass breakdown.</title>
        <authorList>
            <person name="Levasseur A."/>
            <person name="Lomascolo A."/>
            <person name="Ruiz-Duenas F.J."/>
            <person name="Uzan E."/>
            <person name="Piumi F."/>
            <person name="Kues U."/>
            <person name="Ram A.F.J."/>
            <person name="Murat C."/>
            <person name="Haon M."/>
            <person name="Benoit I."/>
            <person name="Arfi Y."/>
            <person name="Chevret D."/>
            <person name="Drula E."/>
            <person name="Kwon M.J."/>
            <person name="Gouret P."/>
            <person name="Lesage-Meessen L."/>
            <person name="Lombard V."/>
            <person name="Mariette J."/>
            <person name="Noirot C."/>
            <person name="Park J."/>
            <person name="Patyshakuliyeva A."/>
            <person name="Wieneger R.A.B."/>
            <person name="Wosten H.A.B."/>
            <person name="Martin F."/>
            <person name="Coutinho P.M."/>
            <person name="de Vries R."/>
            <person name="Martinez A.T."/>
            <person name="Klopp C."/>
            <person name="Pontarotti P."/>
            <person name="Henrissat B."/>
            <person name="Record E."/>
        </authorList>
    </citation>
    <scope>NUCLEOTIDE SEQUENCE [LARGE SCALE GENOMIC DNA]</scope>
    <source>
        <strain evidence="5">BRFM137</strain>
    </source>
</reference>
<dbReference type="HOGENOM" id="CLU_018354_4_4_1"/>
<evidence type="ECO:0000259" key="4">
    <source>
        <dbReference type="PROSITE" id="PS51387"/>
    </source>
</evidence>
<dbReference type="Gene3D" id="3.30.465.10">
    <property type="match status" value="1"/>
</dbReference>
<dbReference type="AlphaFoldDB" id="A0A060SBG8"/>
<evidence type="ECO:0000256" key="2">
    <source>
        <dbReference type="ARBA" id="ARBA00023002"/>
    </source>
</evidence>
<evidence type="ECO:0000313" key="5">
    <source>
        <dbReference type="EMBL" id="CDO71586.1"/>
    </source>
</evidence>
<dbReference type="PANTHER" id="PTHR13878">
    <property type="entry name" value="GULONOLACTONE OXIDASE"/>
    <property type="match status" value="1"/>
</dbReference>
<dbReference type="PROSITE" id="PS00862">
    <property type="entry name" value="OX2_COVAL_FAD"/>
    <property type="match status" value="1"/>
</dbReference>
<comment type="similarity">
    <text evidence="1">Belongs to the oxygen-dependent FAD-linked oxidoreductase family.</text>
</comment>
<keyword evidence="2" id="KW-0560">Oxidoreductase</keyword>
<accession>A0A060SBG8</accession>
<sequence length="468" mass="49850">MLLLIFLFGLRLLLNATFSRAAPPSSQDRCRCLFGDACWPSTDDFASLQKQLSQPLLHPLPPASPCYPISHPSGDCDEVHQQWTNASWRAHQPGAMQGENFETFVFSNGTTSACFMDTSLGVPCTQGSVPVIGVDARDDVDLQAAVRFAASHNLRLVVKGTGHDLSGRSTARGSFIIWTHNMKNITFHDTFTPQGAPQSDAHDHAITLGSGVQWQEAYEAVTAKNRVLVGGLSAGGTVGAAGGWVLGGGHSVLSPSFGLGVDNALQFTMISSNGTRYVANAYQYANLFFALRGGGGGTYGVVTSVTYQTHPNLPLIAAAFATSTNSTTPNAPLETLFSDLIHLTPELSDAGWSGFFSLAPDPTTGALGLSGFFVMLNGTLDRANEDLGRFFSTAQSLANASDNALTVQTSFITPVDSFFIWYQNFFPQTSSAGSNGAIGSWLLPRDVIEQDPDRVVKTLLPLTILSIS</sequence>
<evidence type="ECO:0000256" key="1">
    <source>
        <dbReference type="ARBA" id="ARBA00005466"/>
    </source>
</evidence>